<gene>
    <name evidence="1" type="ORF">Taro_055506</name>
</gene>
<comment type="caution">
    <text evidence="1">The sequence shown here is derived from an EMBL/GenBank/DDBJ whole genome shotgun (WGS) entry which is preliminary data.</text>
</comment>
<evidence type="ECO:0000313" key="1">
    <source>
        <dbReference type="EMBL" id="MQM22454.1"/>
    </source>
</evidence>
<proteinExistence type="predicted"/>
<dbReference type="Proteomes" id="UP000652761">
    <property type="component" value="Unassembled WGS sequence"/>
</dbReference>
<dbReference type="EMBL" id="NMUH01012940">
    <property type="protein sequence ID" value="MQM22454.1"/>
    <property type="molecule type" value="Genomic_DNA"/>
</dbReference>
<protein>
    <submittedName>
        <fullName evidence="1">Uncharacterized protein</fullName>
    </submittedName>
</protein>
<reference evidence="1" key="1">
    <citation type="submission" date="2017-07" db="EMBL/GenBank/DDBJ databases">
        <title>Taro Niue Genome Assembly and Annotation.</title>
        <authorList>
            <person name="Atibalentja N."/>
            <person name="Keating K."/>
            <person name="Fields C.J."/>
        </authorList>
    </citation>
    <scope>NUCLEOTIDE SEQUENCE</scope>
    <source>
        <strain evidence="1">Niue_2</strain>
        <tissue evidence="1">Leaf</tissue>
    </source>
</reference>
<sequence>MNTPLFSSTVPVRPGPLGPLVLSSGTWQAPWSRHGRARGARRDRLCDAAHLVIATWSRRGWASRSCRSVWRHCDYFSDRRDRYPLYQNSRVGWLVRTALTLPGQLLRLLFPSSRFDHFWGRASGGRRDMVATPRGVTTWSLSRRANPSRLGGRRFKTEVVPHSPPLALSLILLPSSSCLELPCDFSSVLGARSARAEVVPSRSCRGHARGAWSEEEVAIPM</sequence>
<name>A0A843XRH1_COLES</name>
<accession>A0A843XRH1</accession>
<keyword evidence="2" id="KW-1185">Reference proteome</keyword>
<evidence type="ECO:0000313" key="2">
    <source>
        <dbReference type="Proteomes" id="UP000652761"/>
    </source>
</evidence>
<dbReference type="AlphaFoldDB" id="A0A843XRH1"/>
<organism evidence="1 2">
    <name type="scientific">Colocasia esculenta</name>
    <name type="common">Wild taro</name>
    <name type="synonym">Arum esculentum</name>
    <dbReference type="NCBI Taxonomy" id="4460"/>
    <lineage>
        <taxon>Eukaryota</taxon>
        <taxon>Viridiplantae</taxon>
        <taxon>Streptophyta</taxon>
        <taxon>Embryophyta</taxon>
        <taxon>Tracheophyta</taxon>
        <taxon>Spermatophyta</taxon>
        <taxon>Magnoliopsida</taxon>
        <taxon>Liliopsida</taxon>
        <taxon>Araceae</taxon>
        <taxon>Aroideae</taxon>
        <taxon>Colocasieae</taxon>
        <taxon>Colocasia</taxon>
    </lineage>
</organism>